<keyword evidence="2" id="KW-1185">Reference proteome</keyword>
<proteinExistence type="predicted"/>
<dbReference type="Proteomes" id="UP000789525">
    <property type="component" value="Unassembled WGS sequence"/>
</dbReference>
<reference evidence="1" key="1">
    <citation type="submission" date="2021-06" db="EMBL/GenBank/DDBJ databases">
        <authorList>
            <person name="Kallberg Y."/>
            <person name="Tangrot J."/>
            <person name="Rosling A."/>
        </authorList>
    </citation>
    <scope>NUCLEOTIDE SEQUENCE</scope>
    <source>
        <strain evidence="1">CL356</strain>
    </source>
</reference>
<organism evidence="1 2">
    <name type="scientific">Acaulospora colombiana</name>
    <dbReference type="NCBI Taxonomy" id="27376"/>
    <lineage>
        <taxon>Eukaryota</taxon>
        <taxon>Fungi</taxon>
        <taxon>Fungi incertae sedis</taxon>
        <taxon>Mucoromycota</taxon>
        <taxon>Glomeromycotina</taxon>
        <taxon>Glomeromycetes</taxon>
        <taxon>Diversisporales</taxon>
        <taxon>Acaulosporaceae</taxon>
        <taxon>Acaulospora</taxon>
    </lineage>
</organism>
<evidence type="ECO:0000313" key="1">
    <source>
        <dbReference type="EMBL" id="CAG8702504.1"/>
    </source>
</evidence>
<gene>
    <name evidence="1" type="ORF">ACOLOM_LOCUS10311</name>
</gene>
<dbReference type="EMBL" id="CAJVPT010032770">
    <property type="protein sequence ID" value="CAG8702504.1"/>
    <property type="molecule type" value="Genomic_DNA"/>
</dbReference>
<name>A0ACA9PDB1_9GLOM</name>
<comment type="caution">
    <text evidence="1">The sequence shown here is derived from an EMBL/GenBank/DDBJ whole genome shotgun (WGS) entry which is preliminary data.</text>
</comment>
<evidence type="ECO:0000313" key="2">
    <source>
        <dbReference type="Proteomes" id="UP000789525"/>
    </source>
</evidence>
<sequence length="223" mass="25305">MFKKAQCLIIRNKPNPHYSVQTKLLQQRQYAASSKGKGSRTKMEPAPAPPDGQLPSLDKWKETFWHQSMKPILHNLVTGRKLVEAFGIYDAKVPKVIIEAFAGPGVLSRALCELPPSKMSKLIILENNPMYLPYLETLAALDKRVVLRPYDGWSWDSYNKISNEGLLDDIEPENWNNTIRDSLSAELALDSKALETYPAHFFPPHKHGKDFMVAANFRPLGYQ</sequence>
<accession>A0ACA9PDB1</accession>
<feature type="non-terminal residue" evidence="1">
    <location>
        <position position="223"/>
    </location>
</feature>
<protein>
    <submittedName>
        <fullName evidence="1">1388_t:CDS:1</fullName>
    </submittedName>
</protein>